<sequence length="59" mass="6557">MGILSIAPLLLKEEDIADVYSTTTTIGKKKKKSQCRKTVNKKKNVFFKVKVLLFVSVAG</sequence>
<evidence type="ECO:0000313" key="2">
    <source>
        <dbReference type="EnsemblPlants" id="AES81858"/>
    </source>
</evidence>
<dbReference type="EnsemblPlants" id="AES81858">
    <property type="protein sequence ID" value="AES81858"/>
    <property type="gene ID" value="MTR_7g101340"/>
</dbReference>
<dbReference type="AlphaFoldDB" id="G7L2U4"/>
<protein>
    <submittedName>
        <fullName evidence="1 2">Uncharacterized protein</fullName>
    </submittedName>
</protein>
<dbReference type="EMBL" id="CM001223">
    <property type="protein sequence ID" value="AES81858.1"/>
    <property type="molecule type" value="Genomic_DNA"/>
</dbReference>
<name>G7L2U4_MEDTR</name>
<evidence type="ECO:0000313" key="1">
    <source>
        <dbReference type="EMBL" id="AES81858.1"/>
    </source>
</evidence>
<accession>G7L2U4</accession>
<proteinExistence type="predicted"/>
<keyword evidence="3" id="KW-1185">Reference proteome</keyword>
<evidence type="ECO:0000313" key="3">
    <source>
        <dbReference type="Proteomes" id="UP000002051"/>
    </source>
</evidence>
<reference evidence="1 3" key="1">
    <citation type="journal article" date="2011" name="Nature">
        <title>The Medicago genome provides insight into the evolution of rhizobial symbioses.</title>
        <authorList>
            <person name="Young N.D."/>
            <person name="Debelle F."/>
            <person name="Oldroyd G.E."/>
            <person name="Geurts R."/>
            <person name="Cannon S.B."/>
            <person name="Udvardi M.K."/>
            <person name="Benedito V.A."/>
            <person name="Mayer K.F."/>
            <person name="Gouzy J."/>
            <person name="Schoof H."/>
            <person name="Van de Peer Y."/>
            <person name="Proost S."/>
            <person name="Cook D.R."/>
            <person name="Meyers B.C."/>
            <person name="Spannagl M."/>
            <person name="Cheung F."/>
            <person name="De Mita S."/>
            <person name="Krishnakumar V."/>
            <person name="Gundlach H."/>
            <person name="Zhou S."/>
            <person name="Mudge J."/>
            <person name="Bharti A.K."/>
            <person name="Murray J.D."/>
            <person name="Naoumkina M.A."/>
            <person name="Rosen B."/>
            <person name="Silverstein K.A."/>
            <person name="Tang H."/>
            <person name="Rombauts S."/>
            <person name="Zhao P.X."/>
            <person name="Zhou P."/>
            <person name="Barbe V."/>
            <person name="Bardou P."/>
            <person name="Bechner M."/>
            <person name="Bellec A."/>
            <person name="Berger A."/>
            <person name="Berges H."/>
            <person name="Bidwell S."/>
            <person name="Bisseling T."/>
            <person name="Choisne N."/>
            <person name="Couloux A."/>
            <person name="Denny R."/>
            <person name="Deshpande S."/>
            <person name="Dai X."/>
            <person name="Doyle J.J."/>
            <person name="Dudez A.M."/>
            <person name="Farmer A.D."/>
            <person name="Fouteau S."/>
            <person name="Franken C."/>
            <person name="Gibelin C."/>
            <person name="Gish J."/>
            <person name="Goldstein S."/>
            <person name="Gonzalez A.J."/>
            <person name="Green P.J."/>
            <person name="Hallab A."/>
            <person name="Hartog M."/>
            <person name="Hua A."/>
            <person name="Humphray S.J."/>
            <person name="Jeong D.H."/>
            <person name="Jing Y."/>
            <person name="Jocker A."/>
            <person name="Kenton S.M."/>
            <person name="Kim D.J."/>
            <person name="Klee K."/>
            <person name="Lai H."/>
            <person name="Lang C."/>
            <person name="Lin S."/>
            <person name="Macmil S.L."/>
            <person name="Magdelenat G."/>
            <person name="Matthews L."/>
            <person name="McCorrison J."/>
            <person name="Monaghan E.L."/>
            <person name="Mun J.H."/>
            <person name="Najar F.Z."/>
            <person name="Nicholson C."/>
            <person name="Noirot C."/>
            <person name="O'Bleness M."/>
            <person name="Paule C.R."/>
            <person name="Poulain J."/>
            <person name="Prion F."/>
            <person name="Qin B."/>
            <person name="Qu C."/>
            <person name="Retzel E.F."/>
            <person name="Riddle C."/>
            <person name="Sallet E."/>
            <person name="Samain S."/>
            <person name="Samson N."/>
            <person name="Sanders I."/>
            <person name="Saurat O."/>
            <person name="Scarpelli C."/>
            <person name="Schiex T."/>
            <person name="Segurens B."/>
            <person name="Severin A.J."/>
            <person name="Sherrier D.J."/>
            <person name="Shi R."/>
            <person name="Sims S."/>
            <person name="Singer S.R."/>
            <person name="Sinharoy S."/>
            <person name="Sterck L."/>
            <person name="Viollet A."/>
            <person name="Wang B.B."/>
            <person name="Wang K."/>
            <person name="Wang M."/>
            <person name="Wang X."/>
            <person name="Warfsmann J."/>
            <person name="Weissenbach J."/>
            <person name="White D.D."/>
            <person name="White J.D."/>
            <person name="Wiley G.B."/>
            <person name="Wincker P."/>
            <person name="Xing Y."/>
            <person name="Yang L."/>
            <person name="Yao Z."/>
            <person name="Ying F."/>
            <person name="Zhai J."/>
            <person name="Zhou L."/>
            <person name="Zuber A."/>
            <person name="Denarie J."/>
            <person name="Dixon R.A."/>
            <person name="May G.D."/>
            <person name="Schwartz D.C."/>
            <person name="Rogers J."/>
            <person name="Quetier F."/>
            <person name="Town C.D."/>
            <person name="Roe B.A."/>
        </authorList>
    </citation>
    <scope>NUCLEOTIDE SEQUENCE [LARGE SCALE GENOMIC DNA]</scope>
    <source>
        <strain evidence="1">A17</strain>
        <strain evidence="2 3">cv. Jemalong A17</strain>
    </source>
</reference>
<gene>
    <name evidence="1" type="ordered locus">MTR_7g101340</name>
</gene>
<organism evidence="1 3">
    <name type="scientific">Medicago truncatula</name>
    <name type="common">Barrel medic</name>
    <name type="synonym">Medicago tribuloides</name>
    <dbReference type="NCBI Taxonomy" id="3880"/>
    <lineage>
        <taxon>Eukaryota</taxon>
        <taxon>Viridiplantae</taxon>
        <taxon>Streptophyta</taxon>
        <taxon>Embryophyta</taxon>
        <taxon>Tracheophyta</taxon>
        <taxon>Spermatophyta</taxon>
        <taxon>Magnoliopsida</taxon>
        <taxon>eudicotyledons</taxon>
        <taxon>Gunneridae</taxon>
        <taxon>Pentapetalae</taxon>
        <taxon>rosids</taxon>
        <taxon>fabids</taxon>
        <taxon>Fabales</taxon>
        <taxon>Fabaceae</taxon>
        <taxon>Papilionoideae</taxon>
        <taxon>50 kb inversion clade</taxon>
        <taxon>NPAAA clade</taxon>
        <taxon>Hologalegina</taxon>
        <taxon>IRL clade</taxon>
        <taxon>Trifolieae</taxon>
        <taxon>Medicago</taxon>
    </lineage>
</organism>
<reference evidence="1 3" key="2">
    <citation type="journal article" date="2014" name="BMC Genomics">
        <title>An improved genome release (version Mt4.0) for the model legume Medicago truncatula.</title>
        <authorList>
            <person name="Tang H."/>
            <person name="Krishnakumar V."/>
            <person name="Bidwell S."/>
            <person name="Rosen B."/>
            <person name="Chan A."/>
            <person name="Zhou S."/>
            <person name="Gentzbittel L."/>
            <person name="Childs K.L."/>
            <person name="Yandell M."/>
            <person name="Gundlach H."/>
            <person name="Mayer K.F."/>
            <person name="Schwartz D.C."/>
            <person name="Town C.D."/>
        </authorList>
    </citation>
    <scope>GENOME REANNOTATION</scope>
    <source>
        <strain evidence="2 3">cv. Jemalong A17</strain>
    </source>
</reference>
<reference evidence="2" key="3">
    <citation type="submission" date="2015-04" db="UniProtKB">
        <authorList>
            <consortium name="EnsemblPlants"/>
        </authorList>
    </citation>
    <scope>IDENTIFICATION</scope>
    <source>
        <strain evidence="2">cv. Jemalong A17</strain>
    </source>
</reference>
<dbReference type="Proteomes" id="UP000002051">
    <property type="component" value="Unassembled WGS sequence"/>
</dbReference>
<dbReference type="HOGENOM" id="CLU_2964395_0_0_1"/>
<dbReference type="PaxDb" id="3880-AES81858"/>